<evidence type="ECO:0000313" key="2">
    <source>
        <dbReference type="EMBL" id="EGG22957.1"/>
    </source>
</evidence>
<reference evidence="3" key="1">
    <citation type="journal article" date="2011" name="Genome Res.">
        <title>Phylogeny-wide analysis of social amoeba genomes highlights ancient origins for complex intercellular communication.</title>
        <authorList>
            <person name="Heidel A.J."/>
            <person name="Lawal H.M."/>
            <person name="Felder M."/>
            <person name="Schilde C."/>
            <person name="Helps N.R."/>
            <person name="Tunggal B."/>
            <person name="Rivero F."/>
            <person name="John U."/>
            <person name="Schleicher M."/>
            <person name="Eichinger L."/>
            <person name="Platzer M."/>
            <person name="Noegel A.A."/>
            <person name="Schaap P."/>
            <person name="Gloeckner G."/>
        </authorList>
    </citation>
    <scope>NUCLEOTIDE SEQUENCE [LARGE SCALE GENOMIC DNA]</scope>
    <source>
        <strain evidence="3">SH3</strain>
    </source>
</reference>
<keyword evidence="1" id="KW-1133">Transmembrane helix</keyword>
<feature type="transmembrane region" description="Helical" evidence="1">
    <location>
        <begin position="7"/>
        <end position="26"/>
    </location>
</feature>
<evidence type="ECO:0000313" key="3">
    <source>
        <dbReference type="Proteomes" id="UP000007797"/>
    </source>
</evidence>
<protein>
    <submittedName>
        <fullName evidence="2">Uncharacterized protein</fullName>
    </submittedName>
</protein>
<keyword evidence="1" id="KW-0812">Transmembrane</keyword>
<proteinExistence type="predicted"/>
<dbReference type="Proteomes" id="UP000007797">
    <property type="component" value="Unassembled WGS sequence"/>
</dbReference>
<dbReference type="EMBL" id="GL883008">
    <property type="protein sequence ID" value="EGG22957.1"/>
    <property type="molecule type" value="Genomic_DNA"/>
</dbReference>
<dbReference type="GeneID" id="14875711"/>
<dbReference type="KEGG" id="dfa:DFA_05087"/>
<dbReference type="AlphaFoldDB" id="F4PNA4"/>
<keyword evidence="1" id="KW-0472">Membrane</keyword>
<organism evidence="2 3">
    <name type="scientific">Cavenderia fasciculata</name>
    <name type="common">Slime mold</name>
    <name type="synonym">Dictyostelium fasciculatum</name>
    <dbReference type="NCBI Taxonomy" id="261658"/>
    <lineage>
        <taxon>Eukaryota</taxon>
        <taxon>Amoebozoa</taxon>
        <taxon>Evosea</taxon>
        <taxon>Eumycetozoa</taxon>
        <taxon>Dictyostelia</taxon>
        <taxon>Acytosteliales</taxon>
        <taxon>Cavenderiaceae</taxon>
        <taxon>Cavenderia</taxon>
    </lineage>
</organism>
<sequence>MKFRKQVFLAQSTAVMIMFIVMGLMIQEVKLQWVGIFKSNIYRSTSNIYNYFKNHLSYSRHQCPIYCFKSRKKDQKWNKQEVNRLYFVNDLPIGKPPDGKIFYYGRAVWTRDISKSETKYTHSYQVLRADGKYEDDVWISTNPEFRGTLYVKEIYEKVVVYGISVWHTDPKEGSKYTHFYHILGADRRYNIDVLVSNSED</sequence>
<name>F4PNA4_CACFS</name>
<evidence type="ECO:0000256" key="1">
    <source>
        <dbReference type="SAM" id="Phobius"/>
    </source>
</evidence>
<gene>
    <name evidence="2" type="ORF">DFA_05087</name>
</gene>
<keyword evidence="3" id="KW-1185">Reference proteome</keyword>
<accession>F4PNA4</accession>
<dbReference type="RefSeq" id="XP_004360808.1">
    <property type="nucleotide sequence ID" value="XM_004360751.1"/>
</dbReference>